<organism evidence="1 2">
    <name type="scientific">[Emmonsia] crescens</name>
    <dbReference type="NCBI Taxonomy" id="73230"/>
    <lineage>
        <taxon>Eukaryota</taxon>
        <taxon>Fungi</taxon>
        <taxon>Dikarya</taxon>
        <taxon>Ascomycota</taxon>
        <taxon>Pezizomycotina</taxon>
        <taxon>Eurotiomycetes</taxon>
        <taxon>Eurotiomycetidae</taxon>
        <taxon>Onygenales</taxon>
        <taxon>Ajellomycetaceae</taxon>
        <taxon>Emergomyces</taxon>
    </lineage>
</organism>
<evidence type="ECO:0000313" key="1">
    <source>
        <dbReference type="EMBL" id="PGH32936.1"/>
    </source>
</evidence>
<proteinExistence type="predicted"/>
<keyword evidence="2" id="KW-1185">Reference proteome</keyword>
<dbReference type="AlphaFoldDB" id="A0A2B7ZG24"/>
<accession>A0A2B7ZG24</accession>
<sequence>MRQLKQPGFVRVPWRLSLGLQVAKTIHNREIQPLLSPINVNTKQHPQLSCEGALVAKYNAQAWWIEESRNQWKTTQLVPIRWTPKHQELYDGLIQQIMPLLVKGRMLEVLPSHSFSNSPTSWKTTSGSGVSIFSSIYTDFRTAINQYNVLESALAEAGLQQSVQLISATLNKHGHLQAKVLKNTEYNPFNTTNATSTGIKRAGIGEHCIGLLQKSLHDPGGISGGVALRALGLARACGISELDLFDFLEIIANASVYK</sequence>
<dbReference type="Proteomes" id="UP000226031">
    <property type="component" value="Unassembled WGS sequence"/>
</dbReference>
<name>A0A2B7ZG24_9EURO</name>
<comment type="caution">
    <text evidence="1">The sequence shown here is derived from an EMBL/GenBank/DDBJ whole genome shotgun (WGS) entry which is preliminary data.</text>
</comment>
<dbReference type="EMBL" id="PDND01000077">
    <property type="protein sequence ID" value="PGH32936.1"/>
    <property type="molecule type" value="Genomic_DNA"/>
</dbReference>
<evidence type="ECO:0000313" key="2">
    <source>
        <dbReference type="Proteomes" id="UP000226031"/>
    </source>
</evidence>
<protein>
    <submittedName>
        <fullName evidence="1">Uncharacterized protein</fullName>
    </submittedName>
</protein>
<reference evidence="1 2" key="1">
    <citation type="submission" date="2017-10" db="EMBL/GenBank/DDBJ databases">
        <title>Comparative genomics in systemic dimorphic fungi from Ajellomycetaceae.</title>
        <authorList>
            <person name="Munoz J.F."/>
            <person name="Mcewen J.G."/>
            <person name="Clay O.K."/>
            <person name="Cuomo C.A."/>
        </authorList>
    </citation>
    <scope>NUCLEOTIDE SEQUENCE [LARGE SCALE GENOMIC DNA]</scope>
    <source>
        <strain evidence="1 2">UAMH4076</strain>
    </source>
</reference>
<gene>
    <name evidence="1" type="ORF">GX50_04280</name>
</gene>